<dbReference type="OMA" id="AMERQYY"/>
<keyword evidence="1" id="KW-1133">Transmembrane helix</keyword>
<evidence type="ECO:0000313" key="2">
    <source>
        <dbReference type="Proteomes" id="UP000189703"/>
    </source>
</evidence>
<gene>
    <name evidence="3" type="primary">LOC104608198</name>
</gene>
<dbReference type="eggNOG" id="ENOG502S4CH">
    <property type="taxonomic scope" value="Eukaryota"/>
</dbReference>
<reference evidence="3" key="1">
    <citation type="submission" date="2025-08" db="UniProtKB">
        <authorList>
            <consortium name="RefSeq"/>
        </authorList>
    </citation>
    <scope>IDENTIFICATION</scope>
</reference>
<organism evidence="2 3">
    <name type="scientific">Nelumbo nucifera</name>
    <name type="common">Sacred lotus</name>
    <dbReference type="NCBI Taxonomy" id="4432"/>
    <lineage>
        <taxon>Eukaryota</taxon>
        <taxon>Viridiplantae</taxon>
        <taxon>Streptophyta</taxon>
        <taxon>Embryophyta</taxon>
        <taxon>Tracheophyta</taxon>
        <taxon>Spermatophyta</taxon>
        <taxon>Magnoliopsida</taxon>
        <taxon>Proteales</taxon>
        <taxon>Nelumbonaceae</taxon>
        <taxon>Nelumbo</taxon>
    </lineage>
</organism>
<dbReference type="GeneID" id="104608198"/>
<dbReference type="RefSeq" id="XP_010272413.2">
    <property type="nucleotide sequence ID" value="XM_010274111.2"/>
</dbReference>
<dbReference type="KEGG" id="nnu:104608198"/>
<protein>
    <submittedName>
        <fullName evidence="3">Uncharacterized protein LOC104608198</fullName>
    </submittedName>
</protein>
<evidence type="ECO:0000256" key="1">
    <source>
        <dbReference type="SAM" id="Phobius"/>
    </source>
</evidence>
<dbReference type="AlphaFoldDB" id="A0A1U8B8R8"/>
<dbReference type="OrthoDB" id="1928656at2759"/>
<keyword evidence="1" id="KW-0812">Transmembrane</keyword>
<feature type="transmembrane region" description="Helical" evidence="1">
    <location>
        <begin position="109"/>
        <end position="131"/>
    </location>
</feature>
<dbReference type="InParanoid" id="A0A1U8B8R8"/>
<proteinExistence type="predicted"/>
<accession>A0A1U8B8R8</accession>
<keyword evidence="2" id="KW-1185">Reference proteome</keyword>
<name>A0A1U8B8R8_NELNU</name>
<evidence type="ECO:0000313" key="3">
    <source>
        <dbReference type="RefSeq" id="XP_010272413.2"/>
    </source>
</evidence>
<keyword evidence="1" id="KW-0472">Membrane</keyword>
<dbReference type="Proteomes" id="UP000189703">
    <property type="component" value="Unplaced"/>
</dbReference>
<sequence>MMLWSVDVPLPGAESRSPLPVTNLNPFFLPASFSFYNTVSQIAQGSSGWFGMDKSIREDISSAKAVLLGALASGVNGQTWFVLKITFLMLGVCLAAMLGLAFSSSDSTMMIHVLFLVLITGLLFFLLNVFLAQTGLVSVEQQLQEMGMMPKDCDEQSKKGN</sequence>
<feature type="transmembrane region" description="Helical" evidence="1">
    <location>
        <begin position="81"/>
        <end position="103"/>
    </location>
</feature>